<proteinExistence type="inferred from homology"/>
<accession>A0A7X0VWA7</accession>
<comment type="similarity">
    <text evidence="1">Belongs to the ROK (NagC/XylR) family.</text>
</comment>
<evidence type="ECO:0000313" key="2">
    <source>
        <dbReference type="EMBL" id="MBB6732741.1"/>
    </source>
</evidence>
<evidence type="ECO:0000313" key="3">
    <source>
        <dbReference type="Proteomes" id="UP000564644"/>
    </source>
</evidence>
<evidence type="ECO:0000256" key="1">
    <source>
        <dbReference type="ARBA" id="ARBA00006479"/>
    </source>
</evidence>
<dbReference type="RefSeq" id="WP_185130398.1">
    <property type="nucleotide sequence ID" value="NZ_JACJVO010000021.1"/>
</dbReference>
<reference evidence="2 3" key="1">
    <citation type="submission" date="2020-08" db="EMBL/GenBank/DDBJ databases">
        <title>Cohnella phylogeny.</title>
        <authorList>
            <person name="Dunlap C."/>
        </authorList>
    </citation>
    <scope>NUCLEOTIDE SEQUENCE [LARGE SCALE GENOMIC DNA]</scope>
    <source>
        <strain evidence="2 3">CBP 2801</strain>
    </source>
</reference>
<comment type="caution">
    <text evidence="2">The sequence shown here is derived from an EMBL/GenBank/DDBJ whole genome shotgun (WGS) entry which is preliminary data.</text>
</comment>
<protein>
    <submittedName>
        <fullName evidence="2">ROK family protein</fullName>
    </submittedName>
</protein>
<dbReference type="PANTHER" id="PTHR18964">
    <property type="entry name" value="ROK (REPRESSOR, ORF, KINASE) FAMILY"/>
    <property type="match status" value="1"/>
</dbReference>
<dbReference type="Proteomes" id="UP000564644">
    <property type="component" value="Unassembled WGS sequence"/>
</dbReference>
<dbReference type="Gene3D" id="3.30.420.40">
    <property type="match status" value="2"/>
</dbReference>
<dbReference type="Pfam" id="PF00480">
    <property type="entry name" value="ROK"/>
    <property type="match status" value="1"/>
</dbReference>
<dbReference type="InterPro" id="IPR043129">
    <property type="entry name" value="ATPase_NBD"/>
</dbReference>
<dbReference type="InterPro" id="IPR000600">
    <property type="entry name" value="ROK"/>
</dbReference>
<dbReference type="AlphaFoldDB" id="A0A7X0VWA7"/>
<organism evidence="2 3">
    <name type="scientific">Cohnella zeiphila</name>
    <dbReference type="NCBI Taxonomy" id="2761120"/>
    <lineage>
        <taxon>Bacteria</taxon>
        <taxon>Bacillati</taxon>
        <taxon>Bacillota</taxon>
        <taxon>Bacilli</taxon>
        <taxon>Bacillales</taxon>
        <taxon>Paenibacillaceae</taxon>
        <taxon>Cohnella</taxon>
    </lineage>
</organism>
<gene>
    <name evidence="2" type="ORF">H7C18_17625</name>
</gene>
<dbReference type="EMBL" id="JACJVO010000021">
    <property type="protein sequence ID" value="MBB6732741.1"/>
    <property type="molecule type" value="Genomic_DNA"/>
</dbReference>
<dbReference type="CDD" id="cd24068">
    <property type="entry name" value="ASKHA_NBD_ROK_FnNanK-like"/>
    <property type="match status" value="1"/>
</dbReference>
<dbReference type="SUPFAM" id="SSF53067">
    <property type="entry name" value="Actin-like ATPase domain"/>
    <property type="match status" value="1"/>
</dbReference>
<keyword evidence="3" id="KW-1185">Reference proteome</keyword>
<sequence length="320" mass="34233">MTKTLPEQAVGVDIGGTKIHIGITDRSGNVAAELTVPSVDTERRVIGQVIAGIRNVMKLAEDREEPLNLQGIGVGSAGQIDFASGTVHYANDLLPDYTGTPIRELLEREFSLPVYVDNDVNVLALAEKRFGSGRHSKYMICIALGTGVGGALLSEGKLVRGAFGGAGEFGHMTVDFRGPRCICGNLGCLELYASGSSIARRMNERLKMRERVGADAPTVPDAREVFARWRQGDEIAEQVIDEAVAALSSAIASLIHIVNPDTIVIGGGVAESGEAFFAKIRNEVKRRAMPSMYRNVRIEGASSGSRSGMLGAAQQLWEYS</sequence>
<name>A0A7X0VWA7_9BACL</name>
<dbReference type="InterPro" id="IPR049874">
    <property type="entry name" value="ROK_cs"/>
</dbReference>
<dbReference type="PANTHER" id="PTHR18964:SF149">
    <property type="entry name" value="BIFUNCTIONAL UDP-N-ACETYLGLUCOSAMINE 2-EPIMERASE_N-ACETYLMANNOSAMINE KINASE"/>
    <property type="match status" value="1"/>
</dbReference>
<dbReference type="PROSITE" id="PS01125">
    <property type="entry name" value="ROK"/>
    <property type="match status" value="1"/>
</dbReference>